<proteinExistence type="predicted"/>
<dbReference type="EMBL" id="JAANBB010000142">
    <property type="protein sequence ID" value="KAF7548667.1"/>
    <property type="molecule type" value="Genomic_DNA"/>
</dbReference>
<feature type="domain" description="Alpha/beta hydrolase fold-3" evidence="1">
    <location>
        <begin position="53"/>
        <end position="269"/>
    </location>
</feature>
<dbReference type="PANTHER" id="PTHR23024:SF584">
    <property type="entry name" value="FAMILY PROTEIN, PUTATIVE (AFU_ORTHOLOGUE AFUA_3G14530)-RELATED"/>
    <property type="match status" value="1"/>
</dbReference>
<sequence length="276" mass="30352">MNFVAYSIAAFPYIFSRPFTVEYLPIAPGLSIRALVHKAAGVGRGRKLRPLHVEIHAGAFIGGIPDGLSVFDDRIAKETGAVVVSITYRFAPEHVFPTAIDDVDTAIKWLHENAEARWGADPTLMTISGFSAGGNLAIAATQQDNCHSPSPTAIKASITFYAPVDLRLKPEDKPRPANFPKRDPAAVLLPLFDAYASQARANHLNDPRLSPVLAKRETLPERMLLVIPAIDIVVVEQMAFVERVNSEDEQNGETPRVEVLYEEEGFHGYLERELSI</sequence>
<name>A0A9P5H9B5_9HYPO</name>
<evidence type="ECO:0000313" key="2">
    <source>
        <dbReference type="EMBL" id="KAF7548667.1"/>
    </source>
</evidence>
<keyword evidence="3" id="KW-1185">Reference proteome</keyword>
<evidence type="ECO:0000259" key="1">
    <source>
        <dbReference type="Pfam" id="PF07859"/>
    </source>
</evidence>
<dbReference type="InterPro" id="IPR050466">
    <property type="entry name" value="Carboxylest/Gibb_receptor"/>
</dbReference>
<dbReference type="GO" id="GO:0016787">
    <property type="term" value="F:hydrolase activity"/>
    <property type="evidence" value="ECO:0007669"/>
    <property type="project" value="InterPro"/>
</dbReference>
<gene>
    <name evidence="2" type="ORF">G7Z17_g6895</name>
</gene>
<dbReference type="OrthoDB" id="19653at2759"/>
<dbReference type="InterPro" id="IPR013094">
    <property type="entry name" value="AB_hydrolase_3"/>
</dbReference>
<protein>
    <recommendedName>
        <fullName evidence="1">Alpha/beta hydrolase fold-3 domain-containing protein</fullName>
    </recommendedName>
</protein>
<dbReference type="InterPro" id="IPR029058">
    <property type="entry name" value="AB_hydrolase_fold"/>
</dbReference>
<organism evidence="2 3">
    <name type="scientific">Cylindrodendrum hubeiense</name>
    <dbReference type="NCBI Taxonomy" id="595255"/>
    <lineage>
        <taxon>Eukaryota</taxon>
        <taxon>Fungi</taxon>
        <taxon>Dikarya</taxon>
        <taxon>Ascomycota</taxon>
        <taxon>Pezizomycotina</taxon>
        <taxon>Sordariomycetes</taxon>
        <taxon>Hypocreomycetidae</taxon>
        <taxon>Hypocreales</taxon>
        <taxon>Nectriaceae</taxon>
        <taxon>Cylindrodendrum</taxon>
    </lineage>
</organism>
<dbReference type="Gene3D" id="3.40.50.1820">
    <property type="entry name" value="alpha/beta hydrolase"/>
    <property type="match status" value="1"/>
</dbReference>
<dbReference type="Proteomes" id="UP000722485">
    <property type="component" value="Unassembled WGS sequence"/>
</dbReference>
<evidence type="ECO:0000313" key="3">
    <source>
        <dbReference type="Proteomes" id="UP000722485"/>
    </source>
</evidence>
<reference evidence="2" key="1">
    <citation type="submission" date="2020-03" db="EMBL/GenBank/DDBJ databases">
        <title>Draft Genome Sequence of Cylindrodendrum hubeiense.</title>
        <authorList>
            <person name="Buettner E."/>
            <person name="Kellner H."/>
        </authorList>
    </citation>
    <scope>NUCLEOTIDE SEQUENCE</scope>
    <source>
        <strain evidence="2">IHI 201604</strain>
    </source>
</reference>
<comment type="caution">
    <text evidence="2">The sequence shown here is derived from an EMBL/GenBank/DDBJ whole genome shotgun (WGS) entry which is preliminary data.</text>
</comment>
<dbReference type="AlphaFoldDB" id="A0A9P5H9B5"/>
<accession>A0A9P5H9B5</accession>
<dbReference type="SUPFAM" id="SSF53474">
    <property type="entry name" value="alpha/beta-Hydrolases"/>
    <property type="match status" value="1"/>
</dbReference>
<dbReference type="PANTHER" id="PTHR23024">
    <property type="entry name" value="ARYLACETAMIDE DEACETYLASE"/>
    <property type="match status" value="1"/>
</dbReference>
<dbReference type="Pfam" id="PF07859">
    <property type="entry name" value="Abhydrolase_3"/>
    <property type="match status" value="1"/>
</dbReference>